<reference evidence="3" key="2">
    <citation type="submission" date="2025-08" db="UniProtKB">
        <authorList>
            <consortium name="RefSeq"/>
        </authorList>
    </citation>
    <scope>IDENTIFICATION</scope>
    <source>
        <tissue evidence="3">Leaf</tissue>
    </source>
</reference>
<feature type="compositionally biased region" description="Polar residues" evidence="1">
    <location>
        <begin position="77"/>
        <end position="86"/>
    </location>
</feature>
<evidence type="ECO:0000313" key="2">
    <source>
        <dbReference type="Proteomes" id="UP000694864"/>
    </source>
</evidence>
<keyword evidence="2" id="KW-1185">Reference proteome</keyword>
<dbReference type="PANTHER" id="PTHR34776">
    <property type="entry name" value="F17F16.3 PROTEIN"/>
    <property type="match status" value="1"/>
</dbReference>
<reference evidence="2" key="1">
    <citation type="journal article" date="2014" name="Nat. Commun.">
        <title>The emerging biofuel crop Camelina sativa retains a highly undifferentiated hexaploid genome structure.</title>
        <authorList>
            <person name="Kagale S."/>
            <person name="Koh C."/>
            <person name="Nixon J."/>
            <person name="Bollina V."/>
            <person name="Clarke W.E."/>
            <person name="Tuteja R."/>
            <person name="Spillane C."/>
            <person name="Robinson S.J."/>
            <person name="Links M.G."/>
            <person name="Clarke C."/>
            <person name="Higgins E.E."/>
            <person name="Huebert T."/>
            <person name="Sharpe A.G."/>
            <person name="Parkin I.A."/>
        </authorList>
    </citation>
    <scope>NUCLEOTIDE SEQUENCE [LARGE SCALE GENOMIC DNA]</scope>
    <source>
        <strain evidence="2">cv. DH55</strain>
    </source>
</reference>
<gene>
    <name evidence="3" type="primary">LOC104756000</name>
</gene>
<name>A0ABM0WVL2_CAMSA</name>
<feature type="region of interest" description="Disordered" evidence="1">
    <location>
        <begin position="48"/>
        <end position="97"/>
    </location>
</feature>
<sequence length="326" mass="36334">MGQGKEVKTRPDPQVEIQERGEIFFFYRPKVNKEEAHSVDDVQRLYIVMRPESGENPTEEKQDPLSGKEGSDKDSGDATTSASGAKNQGGEGGHGVEVEKVNIEKQLLLRFIVMGKKSLPDPSKKSQPFWGFVEMVTTNVEDVKTALKGEEYETKTRGHRHKPPARAVGEGIYRILRHKPSPTRKHHTHLVYKLEFPSESQNRAQEPQESMNIEPEGSFLIQIRNPEQGGGGGRSGFGGLQRKRRAHFPAHLQAHLGHTRFGAADPPDFLNYEGCELLLISASDDIEEELGMELEPEGDGDISTCDLLKTFGDDVEAIPLLRGTWE</sequence>
<evidence type="ECO:0000256" key="1">
    <source>
        <dbReference type="SAM" id="MobiDB-lite"/>
    </source>
</evidence>
<evidence type="ECO:0000313" key="3">
    <source>
        <dbReference type="RefSeq" id="XP_010476807.1"/>
    </source>
</evidence>
<accession>A0ABM0WVL2</accession>
<dbReference type="PANTHER" id="PTHR34776:SF1">
    <property type="entry name" value="F17F16.3 PROTEIN"/>
    <property type="match status" value="1"/>
</dbReference>
<dbReference type="GeneID" id="104756000"/>
<protein>
    <submittedName>
        <fullName evidence="3">Uncharacterized protein LOC104756000 isoform X1</fullName>
    </submittedName>
</protein>
<dbReference type="RefSeq" id="XP_010476807.1">
    <property type="nucleotide sequence ID" value="XM_010478505.2"/>
</dbReference>
<dbReference type="Proteomes" id="UP000694864">
    <property type="component" value="Chromosome 17"/>
</dbReference>
<proteinExistence type="predicted"/>
<organism evidence="2 3">
    <name type="scientific">Camelina sativa</name>
    <name type="common">False flax</name>
    <name type="synonym">Myagrum sativum</name>
    <dbReference type="NCBI Taxonomy" id="90675"/>
    <lineage>
        <taxon>Eukaryota</taxon>
        <taxon>Viridiplantae</taxon>
        <taxon>Streptophyta</taxon>
        <taxon>Embryophyta</taxon>
        <taxon>Tracheophyta</taxon>
        <taxon>Spermatophyta</taxon>
        <taxon>Magnoliopsida</taxon>
        <taxon>eudicotyledons</taxon>
        <taxon>Gunneridae</taxon>
        <taxon>Pentapetalae</taxon>
        <taxon>rosids</taxon>
        <taxon>malvids</taxon>
        <taxon>Brassicales</taxon>
        <taxon>Brassicaceae</taxon>
        <taxon>Camelineae</taxon>
        <taxon>Camelina</taxon>
    </lineage>
</organism>